<dbReference type="PANTHER" id="PTHR43737">
    <property type="entry name" value="BLL7424 PROTEIN"/>
    <property type="match status" value="1"/>
</dbReference>
<dbReference type="InterPro" id="IPR010869">
    <property type="entry name" value="DUF1501"/>
</dbReference>
<accession>A0ABS3JSC5</accession>
<evidence type="ECO:0000313" key="2">
    <source>
        <dbReference type="Proteomes" id="UP000664628"/>
    </source>
</evidence>
<organism evidence="1 2">
    <name type="scientific">Fibrella forsythiae</name>
    <dbReference type="NCBI Taxonomy" id="2817061"/>
    <lineage>
        <taxon>Bacteria</taxon>
        <taxon>Pseudomonadati</taxon>
        <taxon>Bacteroidota</taxon>
        <taxon>Cytophagia</taxon>
        <taxon>Cytophagales</taxon>
        <taxon>Spirosomataceae</taxon>
        <taxon>Fibrella</taxon>
    </lineage>
</organism>
<dbReference type="Pfam" id="PF07394">
    <property type="entry name" value="DUF1501"/>
    <property type="match status" value="1"/>
</dbReference>
<sequence>MTRRDFLAASTAFTVPVMLNGFGLKAMTRQSALVQSLMQSGAVNTDRVLVIVYLNGGNDGLNTVIPLDQLPTYNTLRSPIALPENSLLRLQGTDKMAFHPAMTGMRNLYNDGRLTVINSVSYPNPDQSHFRSTDIWMTAANADVSLTTGWAGRYLEDRFPGYPVGFPNEQMEDPLAIQIGYLTSTALLGSQQSMGVAINDPEAFYQLVGAGEPTSPNDIPGGDAGTLISFIRLQQALAVGYAGEIKNAFDAGQTLGTYPLENMNNSLAEQLKIVARLIHGGLKTKIFFVALGGFDTHSGQIVNSPVTGPHADLLGKVSDALYAFQEDLRLQGTQDRVVGMTFSDFGRRANANASNGTDHGVAAPQFVFGSSVRHQVIGTNPNLSDLIESYGGNKDVKMQIDFRRIYADLLNDWFETGRAKADNLLLHNFPTISLFSDVCETLTSGPWNSPTTWTVGRVPMSGEKIRVNAGHVVTLSDVVSVRSAQVQGTIRYGAGGKIRITG</sequence>
<gene>
    <name evidence="1" type="ORF">J2I46_26165</name>
</gene>
<proteinExistence type="predicted"/>
<dbReference type="Proteomes" id="UP000664628">
    <property type="component" value="Unassembled WGS sequence"/>
</dbReference>
<comment type="caution">
    <text evidence="1">The sequence shown here is derived from an EMBL/GenBank/DDBJ whole genome shotgun (WGS) entry which is preliminary data.</text>
</comment>
<dbReference type="EMBL" id="JAFMYW010000010">
    <property type="protein sequence ID" value="MBO0952094.1"/>
    <property type="molecule type" value="Genomic_DNA"/>
</dbReference>
<name>A0ABS3JSC5_9BACT</name>
<reference evidence="1 2" key="1">
    <citation type="submission" date="2021-03" db="EMBL/GenBank/DDBJ databases">
        <title>Fibrella sp. HMF5405 genome sequencing and assembly.</title>
        <authorList>
            <person name="Kang H."/>
            <person name="Kim H."/>
            <person name="Bae S."/>
            <person name="Joh K."/>
        </authorList>
    </citation>
    <scope>NUCLEOTIDE SEQUENCE [LARGE SCALE GENOMIC DNA]</scope>
    <source>
        <strain evidence="1 2">HMF5405</strain>
    </source>
</reference>
<evidence type="ECO:0000313" key="1">
    <source>
        <dbReference type="EMBL" id="MBO0952094.1"/>
    </source>
</evidence>
<keyword evidence="2" id="KW-1185">Reference proteome</keyword>
<dbReference type="PANTHER" id="PTHR43737:SF1">
    <property type="entry name" value="DUF1501 DOMAIN-CONTAINING PROTEIN"/>
    <property type="match status" value="1"/>
</dbReference>
<dbReference type="RefSeq" id="WP_207332051.1">
    <property type="nucleotide sequence ID" value="NZ_JAFMYW010000010.1"/>
</dbReference>
<protein>
    <submittedName>
        <fullName evidence="1">DUF1501 domain-containing protein</fullName>
    </submittedName>
</protein>